<evidence type="ECO:0000256" key="2">
    <source>
        <dbReference type="ARBA" id="ARBA00022692"/>
    </source>
</evidence>
<dbReference type="InterPro" id="IPR013525">
    <property type="entry name" value="ABC2_TM"/>
</dbReference>
<feature type="transmembrane region" description="Helical" evidence="5">
    <location>
        <begin position="358"/>
        <end position="380"/>
    </location>
</feature>
<feature type="transmembrane region" description="Helical" evidence="5">
    <location>
        <begin position="15"/>
        <end position="33"/>
    </location>
</feature>
<evidence type="ECO:0000256" key="5">
    <source>
        <dbReference type="SAM" id="Phobius"/>
    </source>
</evidence>
<dbReference type="EMBL" id="CP158367">
    <property type="protein sequence ID" value="XBX74369.1"/>
    <property type="molecule type" value="Genomic_DNA"/>
</dbReference>
<gene>
    <name evidence="7" type="ORF">PRVXT_002403</name>
</gene>
<keyword evidence="4 5" id="KW-0472">Membrane</keyword>
<dbReference type="GO" id="GO:0016020">
    <property type="term" value="C:membrane"/>
    <property type="evidence" value="ECO:0007669"/>
    <property type="project" value="UniProtKB-SubCell"/>
</dbReference>
<dbReference type="AlphaFoldDB" id="A0AAU7VK08"/>
<accession>A0AAU7VK08</accession>
<dbReference type="PANTHER" id="PTHR43027:SF1">
    <property type="entry name" value="DOXORUBICIN RESISTANCE ABC TRANSPORTER PERMEASE PROTEIN DRRC-RELATED"/>
    <property type="match status" value="1"/>
</dbReference>
<evidence type="ECO:0000256" key="3">
    <source>
        <dbReference type="ARBA" id="ARBA00022989"/>
    </source>
</evidence>
<dbReference type="Gene3D" id="3.40.1710.10">
    <property type="entry name" value="abc type-2 transporter like domain"/>
    <property type="match status" value="1"/>
</dbReference>
<reference evidence="7" key="1">
    <citation type="journal article" date="2013" name="Extremophiles">
        <title>Proteinivorax tanatarense gen. nov., sp. nov., an anaerobic, haloalkaliphilic, proteolytic bacterium isolated from a decaying algal bloom, and proposal of Proteinivoraceae fam. nov.</title>
        <authorList>
            <person name="Kevbrin V."/>
            <person name="Boltyanskaya Y."/>
            <person name="Zhilina T."/>
            <person name="Kolganova T."/>
            <person name="Lavrentjeva E."/>
            <person name="Kuznetsov B."/>
        </authorList>
    </citation>
    <scope>NUCLEOTIDE SEQUENCE</scope>
    <source>
        <strain evidence="7">Z-910T</strain>
    </source>
</reference>
<feature type="transmembrane region" description="Helical" evidence="5">
    <location>
        <begin position="300"/>
        <end position="317"/>
    </location>
</feature>
<dbReference type="RefSeq" id="WP_350343123.1">
    <property type="nucleotide sequence ID" value="NZ_CP158367.1"/>
</dbReference>
<proteinExistence type="predicted"/>
<evidence type="ECO:0000256" key="1">
    <source>
        <dbReference type="ARBA" id="ARBA00004141"/>
    </source>
</evidence>
<keyword evidence="2 5" id="KW-0812">Transmembrane</keyword>
<dbReference type="PANTHER" id="PTHR43027">
    <property type="entry name" value="DOXORUBICIN RESISTANCE ABC TRANSPORTER PERMEASE PROTEIN DRRC-RELATED"/>
    <property type="match status" value="1"/>
</dbReference>
<sequence>MQAFKIFLKIISRKFLISFLIYTLIFVGVMTFFSTSDIDQIEDAFELSQVRISVINNDNTPLANGLEKYINSIGKPVEIKKDDSSIKDALFFRETEFIVTIPQDFQKNFSSSNQQMITTMSIPDSTSSQYATTVIDNYLNTAKLYITAYPEMPMKKINQKVYNDISKEANISFLNPTQNNNNDLSGLNTYFNFLSYLLLAMLVSMVGRVMLIFNNKEIKMRHFCSPVSNISYNLQIIFCNFFIASTIWIIFLVLGFVINSSFYQINSLLFVVNSFVLTVFCLSLSFFVSTFSTKNSIDPIANCLSLGLAFLGGPFIPQDLLSDKLSTIAIFNPLYWYVKVNDSIVDITSFSFSTLQPVIYGIIVQLAFAFAILAIALVVIKQKRQAL</sequence>
<evidence type="ECO:0000259" key="6">
    <source>
        <dbReference type="Pfam" id="PF12698"/>
    </source>
</evidence>
<dbReference type="Pfam" id="PF12698">
    <property type="entry name" value="ABC2_membrane_3"/>
    <property type="match status" value="1"/>
</dbReference>
<evidence type="ECO:0000313" key="7">
    <source>
        <dbReference type="EMBL" id="XBX74369.1"/>
    </source>
</evidence>
<keyword evidence="3 5" id="KW-1133">Transmembrane helix</keyword>
<protein>
    <submittedName>
        <fullName evidence="7">ABC transporter permease</fullName>
    </submittedName>
</protein>
<evidence type="ECO:0000256" key="4">
    <source>
        <dbReference type="ARBA" id="ARBA00023136"/>
    </source>
</evidence>
<comment type="subcellular location">
    <subcellularLocation>
        <location evidence="1">Membrane</location>
        <topology evidence="1">Multi-pass membrane protein</topology>
    </subcellularLocation>
</comment>
<dbReference type="InterPro" id="IPR052902">
    <property type="entry name" value="ABC-2_transporter"/>
</dbReference>
<feature type="domain" description="ABC-2 type transporter transmembrane" evidence="6">
    <location>
        <begin position="13"/>
        <end position="377"/>
    </location>
</feature>
<feature type="transmembrane region" description="Helical" evidence="5">
    <location>
        <begin position="264"/>
        <end position="288"/>
    </location>
</feature>
<feature type="transmembrane region" description="Helical" evidence="5">
    <location>
        <begin position="193"/>
        <end position="213"/>
    </location>
</feature>
<reference evidence="7" key="2">
    <citation type="submission" date="2024-06" db="EMBL/GenBank/DDBJ databases">
        <authorList>
            <person name="Petrova K.O."/>
            <person name="Toshchakov S.V."/>
            <person name="Boltjanskaja Y.V."/>
            <person name="Kevbrin V."/>
        </authorList>
    </citation>
    <scope>NUCLEOTIDE SEQUENCE</scope>
    <source>
        <strain evidence="7">Z-910T</strain>
    </source>
</reference>
<dbReference type="GO" id="GO:0140359">
    <property type="term" value="F:ABC-type transporter activity"/>
    <property type="evidence" value="ECO:0007669"/>
    <property type="project" value="InterPro"/>
</dbReference>
<feature type="transmembrane region" description="Helical" evidence="5">
    <location>
        <begin position="234"/>
        <end position="258"/>
    </location>
</feature>
<organism evidence="7">
    <name type="scientific">Proteinivorax tanatarense</name>
    <dbReference type="NCBI Taxonomy" id="1260629"/>
    <lineage>
        <taxon>Bacteria</taxon>
        <taxon>Bacillati</taxon>
        <taxon>Bacillota</taxon>
        <taxon>Clostridia</taxon>
        <taxon>Eubacteriales</taxon>
        <taxon>Proteinivoracaceae</taxon>
        <taxon>Proteinivorax</taxon>
    </lineage>
</organism>
<name>A0AAU7VK08_9FIRM</name>